<dbReference type="HAMAP" id="MF_00336">
    <property type="entry name" value="BioD"/>
    <property type="match status" value="1"/>
</dbReference>
<evidence type="ECO:0000256" key="4">
    <source>
        <dbReference type="ARBA" id="ARBA00022741"/>
    </source>
</evidence>
<dbReference type="GO" id="GO:0005829">
    <property type="term" value="C:cytosol"/>
    <property type="evidence" value="ECO:0007669"/>
    <property type="project" value="TreeGrafter"/>
</dbReference>
<evidence type="ECO:0000256" key="7">
    <source>
        <dbReference type="ARBA" id="ARBA00022842"/>
    </source>
</evidence>
<dbReference type="GO" id="GO:0005524">
    <property type="term" value="F:ATP binding"/>
    <property type="evidence" value="ECO:0007669"/>
    <property type="project" value="UniProtKB-UniRule"/>
</dbReference>
<keyword evidence="3 8" id="KW-0479">Metal-binding</keyword>
<comment type="subcellular location">
    <subcellularLocation>
        <location evidence="8">Cytoplasm</location>
    </subcellularLocation>
</comment>
<comment type="subunit">
    <text evidence="8">Homodimer.</text>
</comment>
<gene>
    <name evidence="8" type="primary">bioD</name>
    <name evidence="9" type="ORF">P378_10350</name>
</gene>
<evidence type="ECO:0000256" key="2">
    <source>
        <dbReference type="ARBA" id="ARBA00022598"/>
    </source>
</evidence>
<feature type="binding site" evidence="8">
    <location>
        <position position="17"/>
    </location>
    <ligand>
        <name>Mg(2+)</name>
        <dbReference type="ChEBI" id="CHEBI:18420"/>
    </ligand>
</feature>
<dbReference type="GO" id="GO:0004141">
    <property type="term" value="F:dethiobiotin synthase activity"/>
    <property type="evidence" value="ECO:0007669"/>
    <property type="project" value="UniProtKB-UniRule"/>
</dbReference>
<dbReference type="GO" id="GO:0009102">
    <property type="term" value="P:biotin biosynthetic process"/>
    <property type="evidence" value="ECO:0007669"/>
    <property type="project" value="UniProtKB-UniRule"/>
</dbReference>
<comment type="cofactor">
    <cofactor evidence="8">
        <name>Mg(2+)</name>
        <dbReference type="ChEBI" id="CHEBI:18420"/>
    </cofactor>
</comment>
<dbReference type="PANTHER" id="PTHR43210:SF5">
    <property type="entry name" value="DETHIOBIOTIN SYNTHETASE"/>
    <property type="match status" value="1"/>
</dbReference>
<evidence type="ECO:0000313" key="10">
    <source>
        <dbReference type="Proteomes" id="UP000222564"/>
    </source>
</evidence>
<dbReference type="EC" id="6.3.3.3" evidence="8"/>
<comment type="catalytic activity">
    <reaction evidence="8">
        <text>(7R,8S)-7,8-diammoniononanoate + CO2 + ATP = (4R,5S)-dethiobiotin + ADP + phosphate + 3 H(+)</text>
        <dbReference type="Rhea" id="RHEA:15805"/>
        <dbReference type="ChEBI" id="CHEBI:15378"/>
        <dbReference type="ChEBI" id="CHEBI:16526"/>
        <dbReference type="ChEBI" id="CHEBI:30616"/>
        <dbReference type="ChEBI" id="CHEBI:43474"/>
        <dbReference type="ChEBI" id="CHEBI:149469"/>
        <dbReference type="ChEBI" id="CHEBI:149473"/>
        <dbReference type="ChEBI" id="CHEBI:456216"/>
        <dbReference type="EC" id="6.3.3.3"/>
    </reaction>
</comment>
<dbReference type="Proteomes" id="UP000222564">
    <property type="component" value="Unassembled WGS sequence"/>
</dbReference>
<proteinExistence type="inferred from homology"/>
<dbReference type="GO" id="GO:0000287">
    <property type="term" value="F:magnesium ion binding"/>
    <property type="evidence" value="ECO:0007669"/>
    <property type="project" value="UniProtKB-UniRule"/>
</dbReference>
<dbReference type="AlphaFoldDB" id="A0A2C6MFN1"/>
<keyword evidence="6 8" id="KW-0067">ATP-binding</keyword>
<name>A0A2C6MFN1_9FIRM</name>
<dbReference type="SUPFAM" id="SSF52540">
    <property type="entry name" value="P-loop containing nucleoside triphosphate hydrolases"/>
    <property type="match status" value="1"/>
</dbReference>
<dbReference type="UniPathway" id="UPA00078">
    <property type="reaction ID" value="UER00161"/>
</dbReference>
<evidence type="ECO:0000256" key="1">
    <source>
        <dbReference type="ARBA" id="ARBA00022490"/>
    </source>
</evidence>
<sequence>MKRLIFVTGTDTGVGKTVITAGLLAVFRKKGYMTLAIKPFQTGATRREGILFSPDAMFYREIGLQDEPLEVLNPVALEPPAAPFVASILTYTPIELSKVYQAVAEVLPRYDLVILEGAGGLCVPILKDFFMADLARELGCPVLVVARGSLGTINHTLLTVRYAQTQGIPVLGVIINGLSPGTDQVGNLNPWVIKELSGVPLFGVVPFSPSIDVDKRKIGNLVELMEDSLNFNGLEEAIFGKFGDLG</sequence>
<feature type="binding site" evidence="8">
    <location>
        <begin position="206"/>
        <end position="208"/>
    </location>
    <ligand>
        <name>ATP</name>
        <dbReference type="ChEBI" id="CHEBI:30616"/>
    </ligand>
</feature>
<evidence type="ECO:0000313" key="9">
    <source>
        <dbReference type="EMBL" id="PHJ38223.1"/>
    </source>
</evidence>
<dbReference type="FunFam" id="3.40.50.300:FF:000292">
    <property type="entry name" value="ATP-dependent dethiobiotin synthetase BioD"/>
    <property type="match status" value="1"/>
</dbReference>
<evidence type="ECO:0000256" key="6">
    <source>
        <dbReference type="ARBA" id="ARBA00022840"/>
    </source>
</evidence>
<comment type="caution">
    <text evidence="8">Lacks conserved residue(s) required for the propagation of feature annotation.</text>
</comment>
<evidence type="ECO:0000256" key="5">
    <source>
        <dbReference type="ARBA" id="ARBA00022756"/>
    </source>
</evidence>
<evidence type="ECO:0000256" key="3">
    <source>
        <dbReference type="ARBA" id="ARBA00022723"/>
    </source>
</evidence>
<protein>
    <recommendedName>
        <fullName evidence="8">ATP-dependent dethiobiotin synthetase BioD</fullName>
        <ecNumber evidence="8">6.3.3.3</ecNumber>
    </recommendedName>
    <alternativeName>
        <fullName evidence="8">DTB synthetase</fullName>
        <shortName evidence="8">DTBS</shortName>
    </alternativeName>
    <alternativeName>
        <fullName evidence="8">Dethiobiotin synthase</fullName>
    </alternativeName>
</protein>
<keyword evidence="7 8" id="KW-0460">Magnesium</keyword>
<feature type="binding site" evidence="8">
    <location>
        <position position="42"/>
    </location>
    <ligand>
        <name>substrate</name>
    </ligand>
</feature>
<reference evidence="9 10" key="1">
    <citation type="submission" date="2013-09" db="EMBL/GenBank/DDBJ databases">
        <title>Biodegradation of hydrocarbons in the deep terrestrial subsurface : characterization of a microbial consortium composed of two Desulfotomaculum species originating from a deep geological formation.</title>
        <authorList>
            <person name="Aullo T."/>
            <person name="Berlendis S."/>
            <person name="Lascourreges J.-F."/>
            <person name="Dessort D."/>
            <person name="Saint-Laurent S."/>
            <person name="Schraauwers B."/>
            <person name="Mas J."/>
            <person name="Magot M."/>
            <person name="Ranchou-Peyruse A."/>
        </authorList>
    </citation>
    <scope>NUCLEOTIDE SEQUENCE [LARGE SCALE GENOMIC DNA]</scope>
    <source>
        <strain evidence="9 10">Bs107</strain>
    </source>
</reference>
<feature type="binding site" evidence="8">
    <location>
        <begin position="116"/>
        <end position="119"/>
    </location>
    <ligand>
        <name>ATP</name>
        <dbReference type="ChEBI" id="CHEBI:30616"/>
    </ligand>
</feature>
<feature type="binding site" evidence="8">
    <location>
        <position position="55"/>
    </location>
    <ligand>
        <name>Mg(2+)</name>
        <dbReference type="ChEBI" id="CHEBI:18420"/>
    </ligand>
</feature>
<dbReference type="PIRSF" id="PIRSF006755">
    <property type="entry name" value="DTB_synth"/>
    <property type="match status" value="1"/>
</dbReference>
<dbReference type="GO" id="GO:0042803">
    <property type="term" value="F:protein homodimerization activity"/>
    <property type="evidence" value="ECO:0007669"/>
    <property type="project" value="UniProtKB-ARBA"/>
</dbReference>
<feature type="binding site" evidence="8">
    <location>
        <position position="116"/>
    </location>
    <ligand>
        <name>Mg(2+)</name>
        <dbReference type="ChEBI" id="CHEBI:18420"/>
    </ligand>
</feature>
<keyword evidence="1 8" id="KW-0963">Cytoplasm</keyword>
<comment type="caution">
    <text evidence="9">The sequence shown here is derived from an EMBL/GenBank/DDBJ whole genome shotgun (WGS) entry which is preliminary data.</text>
</comment>
<keyword evidence="5 8" id="KW-0093">Biotin biosynthesis</keyword>
<organism evidence="9 10">
    <name type="scientific">Desulforamulus profundi</name>
    <dbReference type="NCBI Taxonomy" id="1383067"/>
    <lineage>
        <taxon>Bacteria</taxon>
        <taxon>Bacillati</taxon>
        <taxon>Bacillota</taxon>
        <taxon>Clostridia</taxon>
        <taxon>Eubacteriales</taxon>
        <taxon>Peptococcaceae</taxon>
        <taxon>Desulforamulus</taxon>
    </lineage>
</organism>
<dbReference type="InterPro" id="IPR027417">
    <property type="entry name" value="P-loop_NTPase"/>
</dbReference>
<comment type="pathway">
    <text evidence="8">Cofactor biosynthesis; biotin biosynthesis; biotin from 7,8-diaminononanoate: step 1/2.</text>
</comment>
<dbReference type="Gene3D" id="3.40.50.300">
    <property type="entry name" value="P-loop containing nucleotide triphosphate hydrolases"/>
    <property type="match status" value="1"/>
</dbReference>
<dbReference type="Pfam" id="PF13500">
    <property type="entry name" value="AAA_26"/>
    <property type="match status" value="1"/>
</dbReference>
<dbReference type="PANTHER" id="PTHR43210">
    <property type="entry name" value="DETHIOBIOTIN SYNTHETASE"/>
    <property type="match status" value="1"/>
</dbReference>
<comment type="function">
    <text evidence="8">Catalyzes a mechanistically unusual reaction, the ATP-dependent insertion of CO2 between the N7 and N8 nitrogen atoms of 7,8-diaminopelargonic acid (DAPA, also called 7,8-diammoniononanoate) to form a ureido ring.</text>
</comment>
<accession>A0A2C6MFN1</accession>
<dbReference type="EMBL" id="AWQQ01000054">
    <property type="protein sequence ID" value="PHJ38223.1"/>
    <property type="molecule type" value="Genomic_DNA"/>
</dbReference>
<feature type="binding site" evidence="8">
    <location>
        <begin position="13"/>
        <end position="18"/>
    </location>
    <ligand>
        <name>ATP</name>
        <dbReference type="ChEBI" id="CHEBI:30616"/>
    </ligand>
</feature>
<keyword evidence="4 8" id="KW-0547">Nucleotide-binding</keyword>
<comment type="similarity">
    <text evidence="8">Belongs to the dethiobiotin synthetase family.</text>
</comment>
<evidence type="ECO:0000256" key="8">
    <source>
        <dbReference type="HAMAP-Rule" id="MF_00336"/>
    </source>
</evidence>
<keyword evidence="10" id="KW-1185">Reference proteome</keyword>
<dbReference type="InterPro" id="IPR004472">
    <property type="entry name" value="DTB_synth_BioD"/>
</dbReference>
<feature type="active site" evidence="8">
    <location>
        <position position="38"/>
    </location>
</feature>
<dbReference type="NCBIfam" id="TIGR00347">
    <property type="entry name" value="bioD"/>
    <property type="match status" value="1"/>
</dbReference>
<feature type="binding site" evidence="8">
    <location>
        <position position="55"/>
    </location>
    <ligand>
        <name>ATP</name>
        <dbReference type="ChEBI" id="CHEBI:30616"/>
    </ligand>
</feature>
<dbReference type="CDD" id="cd03109">
    <property type="entry name" value="DTBS"/>
    <property type="match status" value="1"/>
</dbReference>
<keyword evidence="2 8" id="KW-0436">Ligase</keyword>